<dbReference type="Gene3D" id="3.60.10.10">
    <property type="entry name" value="Endonuclease/exonuclease/phosphatase"/>
    <property type="match status" value="1"/>
</dbReference>
<dbReference type="Pfam" id="PF14529">
    <property type="entry name" value="Exo_endo_phos_2"/>
    <property type="match status" value="1"/>
</dbReference>
<proteinExistence type="predicted"/>
<dbReference type="PROSITE" id="PS50878">
    <property type="entry name" value="RT_POL"/>
    <property type="match status" value="1"/>
</dbReference>
<dbReference type="InterPro" id="IPR036691">
    <property type="entry name" value="Endo/exonu/phosph_ase_sf"/>
</dbReference>
<sequence>MSTLLKHSKKKQIIIVGDLNATRHAWGGPQVNTKGRDLANWLNEHKLNVLNAGIKTSLRSDTTIDLMISGEIPETSESQSLPYTCSDHLPILTKFYRLKALDTKLLVPRTYWKLYKYILIILHDQLQAEQESAMNDPNNTYKWFLNLQQFLGALKLRVTVWQEVKRKRPSISSSLRILLHHKHYLQNRFRHSKKEEDRLRLRTWNILIKQELRAHRQRSWEQFISSVASPNPTTFWHTVKKLNKKKSVEFSAITEKNIVHRSPEDIVMNLAKHFAERHAAPLLDKTKILDKEASELWQLYSTADKDYIKLISNRSDLRFSEQEITNTICSLKSKNSSGFDQVSNKMIKEIPEQFHVILTHAYNQLFSAAHWGNEWKLARTICLNKSDNPAPTTNQLRPISMLPVFSKVYEKLFLLRFNRWTTKMNILPDQQSGARPHQATTSRVNCLLEQITQSQRYNTFTPVIYIDFLQAFDKLWQQGLLLKLNKLDCPPAYLVWMVNYFTSRSLKIDYGGIESVTINVNWGAPQGSCLGPVMYVVCHYDLLQLFANPVNVHAYVDDIAIVYIPSIHLKCKHQIIQIEKEINSDMQNLLNYANDWHQPLNPNKTELVNYHKAVQSPKLDIYYADVKILQTNSFKYLGFNLDAKLSFRSMIDAQFISDIDMSSQDYVCSLCIQAGSFPTFRKLFQHLQYVHNGQSNFKIRCELGTLCGTIYSTFNAYKTHIYREHLNLLDENLCRQSIQLDTEACDNISSSTCGVSYLDFDIQINDAEDEFQDEQTEPDDDTSICWSLLKEARIQLSKQTIDLDAFERFYIELLLNLREGYSLPQNIIQGITFGFRSLIELIHELLKSQIKSSLIQYQRATKSPSTENVFALDDINKVILSVIVIVRE</sequence>
<dbReference type="Proteomes" id="UP000676336">
    <property type="component" value="Unassembled WGS sequence"/>
</dbReference>
<evidence type="ECO:0000259" key="1">
    <source>
        <dbReference type="PROSITE" id="PS50878"/>
    </source>
</evidence>
<dbReference type="SUPFAM" id="SSF56672">
    <property type="entry name" value="DNA/RNA polymerases"/>
    <property type="match status" value="1"/>
</dbReference>
<dbReference type="InterPro" id="IPR043502">
    <property type="entry name" value="DNA/RNA_pol_sf"/>
</dbReference>
<reference evidence="2" key="1">
    <citation type="submission" date="2021-02" db="EMBL/GenBank/DDBJ databases">
        <authorList>
            <person name="Nowell W R."/>
        </authorList>
    </citation>
    <scope>NUCLEOTIDE SEQUENCE</scope>
</reference>
<organism evidence="2 3">
    <name type="scientific">Rotaria magnacalcarata</name>
    <dbReference type="NCBI Taxonomy" id="392030"/>
    <lineage>
        <taxon>Eukaryota</taxon>
        <taxon>Metazoa</taxon>
        <taxon>Spiralia</taxon>
        <taxon>Gnathifera</taxon>
        <taxon>Rotifera</taxon>
        <taxon>Eurotatoria</taxon>
        <taxon>Bdelloidea</taxon>
        <taxon>Philodinida</taxon>
        <taxon>Philodinidae</taxon>
        <taxon>Rotaria</taxon>
    </lineage>
</organism>
<dbReference type="Pfam" id="PF00078">
    <property type="entry name" value="RVT_1"/>
    <property type="match status" value="1"/>
</dbReference>
<gene>
    <name evidence="2" type="ORF">SMN809_LOCUS10402</name>
</gene>
<dbReference type="InterPro" id="IPR005135">
    <property type="entry name" value="Endo/exonuclease/phosphatase"/>
</dbReference>
<evidence type="ECO:0000313" key="2">
    <source>
        <dbReference type="EMBL" id="CAF3972489.1"/>
    </source>
</evidence>
<protein>
    <recommendedName>
        <fullName evidence="1">Reverse transcriptase domain-containing protein</fullName>
    </recommendedName>
</protein>
<dbReference type="PANTHER" id="PTHR19446">
    <property type="entry name" value="REVERSE TRANSCRIPTASES"/>
    <property type="match status" value="1"/>
</dbReference>
<dbReference type="SUPFAM" id="SSF56219">
    <property type="entry name" value="DNase I-like"/>
    <property type="match status" value="1"/>
</dbReference>
<feature type="domain" description="Reverse transcriptase" evidence="1">
    <location>
        <begin position="364"/>
        <end position="641"/>
    </location>
</feature>
<name>A0A8S2MTG8_9BILA</name>
<dbReference type="AlphaFoldDB" id="A0A8S2MTG8"/>
<evidence type="ECO:0000313" key="3">
    <source>
        <dbReference type="Proteomes" id="UP000676336"/>
    </source>
</evidence>
<accession>A0A8S2MTG8</accession>
<dbReference type="GO" id="GO:0003824">
    <property type="term" value="F:catalytic activity"/>
    <property type="evidence" value="ECO:0007669"/>
    <property type="project" value="InterPro"/>
</dbReference>
<dbReference type="InterPro" id="IPR000477">
    <property type="entry name" value="RT_dom"/>
</dbReference>
<dbReference type="EMBL" id="CAJOBI010003541">
    <property type="protein sequence ID" value="CAF3972489.1"/>
    <property type="molecule type" value="Genomic_DNA"/>
</dbReference>
<comment type="caution">
    <text evidence="2">The sequence shown here is derived from an EMBL/GenBank/DDBJ whole genome shotgun (WGS) entry which is preliminary data.</text>
</comment>